<dbReference type="PANTHER" id="PTHR10353:SF36">
    <property type="entry name" value="LP05116P"/>
    <property type="match status" value="1"/>
</dbReference>
<organism evidence="7 8">
    <name type="scientific">Klebsiella variicola</name>
    <dbReference type="NCBI Taxonomy" id="244366"/>
    <lineage>
        <taxon>Bacteria</taxon>
        <taxon>Pseudomonadati</taxon>
        <taxon>Pseudomonadota</taxon>
        <taxon>Gammaproteobacteria</taxon>
        <taxon>Enterobacterales</taxon>
        <taxon>Enterobacteriaceae</taxon>
        <taxon>Klebsiella/Raoultella group</taxon>
        <taxon>Klebsiella</taxon>
        <taxon>Klebsiella pneumoniae complex</taxon>
    </lineage>
</organism>
<evidence type="ECO:0000256" key="5">
    <source>
        <dbReference type="PROSITE-ProRule" id="PRU10055"/>
    </source>
</evidence>
<evidence type="ECO:0000256" key="2">
    <source>
        <dbReference type="ARBA" id="ARBA00012744"/>
    </source>
</evidence>
<dbReference type="PANTHER" id="PTHR10353">
    <property type="entry name" value="GLYCOSYL HYDROLASE"/>
    <property type="match status" value="1"/>
</dbReference>
<dbReference type="PROSITE" id="PS00572">
    <property type="entry name" value="GLYCOSYL_HYDROL_F1_1"/>
    <property type="match status" value="1"/>
</dbReference>
<accession>A0A2N4YNJ7</accession>
<dbReference type="EMBL" id="PIDP01002657">
    <property type="protein sequence ID" value="PLM80225.1"/>
    <property type="molecule type" value="Genomic_DNA"/>
</dbReference>
<dbReference type="InterPro" id="IPR001360">
    <property type="entry name" value="Glyco_hydro_1"/>
</dbReference>
<reference evidence="7 8" key="2">
    <citation type="submission" date="2018-01" db="EMBL/GenBank/DDBJ databases">
        <title>Genomic study of Klebsiella pneumoniae.</title>
        <authorList>
            <person name="Yang Y."/>
            <person name="Bicalho R."/>
        </authorList>
    </citation>
    <scope>NUCLEOTIDE SEQUENCE [LARGE SCALE GENOMIC DNA]</scope>
    <source>
        <strain evidence="7 8">A8</strain>
    </source>
</reference>
<dbReference type="GO" id="GO:0005975">
    <property type="term" value="P:carbohydrate metabolic process"/>
    <property type="evidence" value="ECO:0007669"/>
    <property type="project" value="InterPro"/>
</dbReference>
<dbReference type="AlphaFoldDB" id="A0A2N4YNJ7"/>
<dbReference type="GO" id="GO:0008422">
    <property type="term" value="F:beta-glucosidase activity"/>
    <property type="evidence" value="ECO:0007669"/>
    <property type="project" value="UniProtKB-EC"/>
</dbReference>
<dbReference type="EC" id="3.2.1.21" evidence="2"/>
<comment type="similarity">
    <text evidence="1 6">Belongs to the glycosyl hydrolase 1 family.</text>
</comment>
<name>A0A2N4YNJ7_KLEVA</name>
<evidence type="ECO:0000256" key="4">
    <source>
        <dbReference type="ARBA" id="ARBA00023295"/>
    </source>
</evidence>
<dbReference type="InterPro" id="IPR017853">
    <property type="entry name" value="GH"/>
</dbReference>
<dbReference type="Pfam" id="PF00232">
    <property type="entry name" value="Glyco_hydro_1"/>
    <property type="match status" value="1"/>
</dbReference>
<feature type="active site" description="Nucleophile" evidence="5">
    <location>
        <position position="91"/>
    </location>
</feature>
<evidence type="ECO:0000256" key="6">
    <source>
        <dbReference type="RuleBase" id="RU003690"/>
    </source>
</evidence>
<dbReference type="SUPFAM" id="SSF51445">
    <property type="entry name" value="(Trans)glycosidases"/>
    <property type="match status" value="1"/>
</dbReference>
<keyword evidence="4" id="KW-0326">Glycosidase</keyword>
<feature type="non-terminal residue" evidence="7">
    <location>
        <position position="156"/>
    </location>
</feature>
<gene>
    <name evidence="7" type="ORF">CWN47_37755</name>
</gene>
<feature type="non-terminal residue" evidence="7">
    <location>
        <position position="1"/>
    </location>
</feature>
<evidence type="ECO:0000313" key="8">
    <source>
        <dbReference type="Proteomes" id="UP000234412"/>
    </source>
</evidence>
<proteinExistence type="inferred from homology"/>
<dbReference type="PRINTS" id="PR00131">
    <property type="entry name" value="GLHYDRLASE1"/>
</dbReference>
<dbReference type="InterPro" id="IPR018120">
    <property type="entry name" value="Glyco_hydro_1_AS"/>
</dbReference>
<reference evidence="7 8" key="1">
    <citation type="submission" date="2017-11" db="EMBL/GenBank/DDBJ databases">
        <authorList>
            <person name="Han C.G."/>
        </authorList>
    </citation>
    <scope>NUCLEOTIDE SEQUENCE [LARGE SCALE GENOMIC DNA]</scope>
    <source>
        <strain evidence="7 8">A8</strain>
    </source>
</reference>
<evidence type="ECO:0000313" key="7">
    <source>
        <dbReference type="EMBL" id="PLM80225.1"/>
    </source>
</evidence>
<comment type="caution">
    <text evidence="7">The sequence shown here is derived from an EMBL/GenBank/DDBJ whole genome shotgun (WGS) entry which is preliminary data.</text>
</comment>
<keyword evidence="3" id="KW-0378">Hydrolase</keyword>
<protein>
    <recommendedName>
        <fullName evidence="2">beta-glucosidase</fullName>
        <ecNumber evidence="2">3.2.1.21</ecNumber>
    </recommendedName>
</protein>
<dbReference type="Proteomes" id="UP000234412">
    <property type="component" value="Unassembled WGS sequence"/>
</dbReference>
<evidence type="ECO:0000256" key="3">
    <source>
        <dbReference type="ARBA" id="ARBA00022801"/>
    </source>
</evidence>
<evidence type="ECO:0000256" key="1">
    <source>
        <dbReference type="ARBA" id="ARBA00010838"/>
    </source>
</evidence>
<dbReference type="Gene3D" id="3.20.20.80">
    <property type="entry name" value="Glycosidases"/>
    <property type="match status" value="1"/>
</dbReference>
<sequence length="156" mass="17715">VPRFAPDDDTLLRENRCDFIGLNYYRRETVSAQPPNIPTGGEPGVEGLFYFVRNPQSTYTEWGWEIWPQGLTDGIMMIKERYGDIPIYITENGLGAKDPIIAGEVVDDPRIDYLSSHIGALEKALALGADVRGYYPWSFIDLLSWLNGYQKQYGFV</sequence>